<dbReference type="Proteomes" id="UP000193648">
    <property type="component" value="Unassembled WGS sequence"/>
</dbReference>
<dbReference type="AlphaFoldDB" id="A0A1Y2G4Z3"/>
<dbReference type="GeneID" id="33568018"/>
<keyword evidence="2" id="KW-1185">Reference proteome</keyword>
<accession>A0A1Y2G4Z3</accession>
<gene>
    <name evidence="1" type="ORF">BCR41DRAFT_365678</name>
</gene>
<organism evidence="1 2">
    <name type="scientific">Lobosporangium transversale</name>
    <dbReference type="NCBI Taxonomy" id="64571"/>
    <lineage>
        <taxon>Eukaryota</taxon>
        <taxon>Fungi</taxon>
        <taxon>Fungi incertae sedis</taxon>
        <taxon>Mucoromycota</taxon>
        <taxon>Mortierellomycotina</taxon>
        <taxon>Mortierellomycetes</taxon>
        <taxon>Mortierellales</taxon>
        <taxon>Mortierellaceae</taxon>
        <taxon>Lobosporangium</taxon>
    </lineage>
</organism>
<protein>
    <submittedName>
        <fullName evidence="1">Uncharacterized protein</fullName>
    </submittedName>
</protein>
<reference evidence="1 2" key="1">
    <citation type="submission" date="2016-07" db="EMBL/GenBank/DDBJ databases">
        <title>Pervasive Adenine N6-methylation of Active Genes in Fungi.</title>
        <authorList>
            <consortium name="DOE Joint Genome Institute"/>
            <person name="Mondo S.J."/>
            <person name="Dannebaum R.O."/>
            <person name="Kuo R.C."/>
            <person name="Labutti K."/>
            <person name="Haridas S."/>
            <person name="Kuo A."/>
            <person name="Salamov A."/>
            <person name="Ahrendt S.R."/>
            <person name="Lipzen A."/>
            <person name="Sullivan W."/>
            <person name="Andreopoulos W.B."/>
            <person name="Clum A."/>
            <person name="Lindquist E."/>
            <person name="Daum C."/>
            <person name="Ramamoorthy G.K."/>
            <person name="Gryganskyi A."/>
            <person name="Culley D."/>
            <person name="Magnuson J.K."/>
            <person name="James T.Y."/>
            <person name="O'Malley M.A."/>
            <person name="Stajich J.E."/>
            <person name="Spatafora J.W."/>
            <person name="Visel A."/>
            <person name="Grigoriev I.V."/>
        </authorList>
    </citation>
    <scope>NUCLEOTIDE SEQUENCE [LARGE SCALE GENOMIC DNA]</scope>
    <source>
        <strain evidence="1 2">NRRL 3116</strain>
    </source>
</reference>
<dbReference type="EMBL" id="MCFF01000095">
    <property type="protein sequence ID" value="ORY93673.1"/>
    <property type="molecule type" value="Genomic_DNA"/>
</dbReference>
<comment type="caution">
    <text evidence="1">The sequence shown here is derived from an EMBL/GenBank/DDBJ whole genome shotgun (WGS) entry which is preliminary data.</text>
</comment>
<evidence type="ECO:0000313" key="1">
    <source>
        <dbReference type="EMBL" id="ORY93673.1"/>
    </source>
</evidence>
<proteinExistence type="predicted"/>
<evidence type="ECO:0000313" key="2">
    <source>
        <dbReference type="Proteomes" id="UP000193648"/>
    </source>
</evidence>
<sequence length="52" mass="6012">MTTTSCLYLRNGSHPSLSHSRMCTLSGAVCRFYFCHQMNLCRPIRRVQTMNT</sequence>
<dbReference type="RefSeq" id="XP_021875168.1">
    <property type="nucleotide sequence ID" value="XM_022026175.1"/>
</dbReference>
<name>A0A1Y2G4Z3_9FUNG</name>
<dbReference type="InParanoid" id="A0A1Y2G4Z3"/>